<evidence type="ECO:0000256" key="4">
    <source>
        <dbReference type="ARBA" id="ARBA00022692"/>
    </source>
</evidence>
<comment type="caution">
    <text evidence="12">The sequence shown here is derived from an EMBL/GenBank/DDBJ whole genome shotgun (WGS) entry which is preliminary data.</text>
</comment>
<evidence type="ECO:0000256" key="6">
    <source>
        <dbReference type="ARBA" id="ARBA00022801"/>
    </source>
</evidence>
<reference evidence="12 13" key="1">
    <citation type="submission" date="2020-01" db="EMBL/GenBank/DDBJ databases">
        <title>Insect and environment-associated Actinomycetes.</title>
        <authorList>
            <person name="Currrie C."/>
            <person name="Chevrette M."/>
            <person name="Carlson C."/>
            <person name="Stubbendieck R."/>
            <person name="Wendt-Pienkowski E."/>
        </authorList>
    </citation>
    <scope>NUCLEOTIDE SEQUENCE [LARGE SCALE GENOMIC DNA]</scope>
    <source>
        <strain evidence="12 13">SID7739</strain>
    </source>
</reference>
<dbReference type="Gene3D" id="2.40.50.910">
    <property type="entry name" value="Type VII secretion system EccB, repeat 3 domain"/>
    <property type="match status" value="1"/>
</dbReference>
<dbReference type="NCBIfam" id="TIGR03919">
    <property type="entry name" value="T7SS_EccB"/>
    <property type="match status" value="1"/>
</dbReference>
<comment type="subcellular location">
    <subcellularLocation>
        <location evidence="1">Cell membrane</location>
        <topology evidence="1">Single-pass membrane protein</topology>
    </subcellularLocation>
</comment>
<dbReference type="Gene3D" id="3.30.2390.20">
    <property type="entry name" value="Type VII secretion system EccB, repeat 1 domain"/>
    <property type="match status" value="1"/>
</dbReference>
<accession>A0A6G3TNM3</accession>
<evidence type="ECO:0000256" key="9">
    <source>
        <dbReference type="ARBA" id="ARBA00023136"/>
    </source>
</evidence>
<organism evidence="12 13">
    <name type="scientific">Streptomyces rubrogriseus</name>
    <dbReference type="NCBI Taxonomy" id="194673"/>
    <lineage>
        <taxon>Bacteria</taxon>
        <taxon>Bacillati</taxon>
        <taxon>Actinomycetota</taxon>
        <taxon>Actinomycetes</taxon>
        <taxon>Kitasatosporales</taxon>
        <taxon>Streptomycetaceae</taxon>
        <taxon>Streptomyces</taxon>
        <taxon>Streptomyces violaceoruber group</taxon>
    </lineage>
</organism>
<evidence type="ECO:0000256" key="2">
    <source>
        <dbReference type="ARBA" id="ARBA00008149"/>
    </source>
</evidence>
<name>A0A6G3TNM3_9ACTN</name>
<keyword evidence="4 11" id="KW-0812">Transmembrane</keyword>
<dbReference type="AlphaFoldDB" id="A0A6G3TNM3"/>
<evidence type="ECO:0000256" key="8">
    <source>
        <dbReference type="ARBA" id="ARBA00022989"/>
    </source>
</evidence>
<keyword evidence="5" id="KW-0547">Nucleotide-binding</keyword>
<dbReference type="Proteomes" id="UP000475666">
    <property type="component" value="Unassembled WGS sequence"/>
</dbReference>
<keyword evidence="7" id="KW-0067">ATP-binding</keyword>
<sequence length="495" mass="50131">MQNRRDQVQAHRFVVSRLTSGLLRADPDAPEPSTRRTDRGVTFGAVFAAVLAVGFLVYGLISPGGATGWRDGHTLVVEEGTGARYLFDGTRLRPVRNYASARLLVGADLKTDTVSAASLRGTPHGDPVGIEGAPDDLPDAGGPGAWQVCAGTRPTDSGERVGTTALVVDSSLPGDTVADGVLVRDDKGGLFLVWHGTRFRLTAGQAAVAALGYGAADPLAVSAAFLDAVPAGADLVAPRVAGQGGPGPDVDGTATRIGQVFVVRTPGAAQQYYLLLRSGLTPVTTTQAALLLAASGTREKAYGGKAPQALALSPNALDRVLAPKGAHDEAAGVQRSGSVIPAAPPALAQRRDDRNLCVRLTPQGDTGTSVSLVAVDSSVVVAGATAPGRALVPACLAVDVVSLPASGGALVRALSSAGTGMGDTTYLVTDTGRKYRIASATAATALGYDVQRAQKLPSPLLDMLPTGPDLSPEAAQAGRSDVTGGSRCATGNGTS</sequence>
<keyword evidence="3" id="KW-1003">Cell membrane</keyword>
<feature type="transmembrane region" description="Helical" evidence="11">
    <location>
        <begin position="41"/>
        <end position="61"/>
    </location>
</feature>
<evidence type="ECO:0000313" key="13">
    <source>
        <dbReference type="Proteomes" id="UP000475666"/>
    </source>
</evidence>
<dbReference type="GO" id="GO:0016787">
    <property type="term" value="F:hydrolase activity"/>
    <property type="evidence" value="ECO:0007669"/>
    <property type="project" value="UniProtKB-KW"/>
</dbReference>
<dbReference type="GO" id="GO:0005886">
    <property type="term" value="C:plasma membrane"/>
    <property type="evidence" value="ECO:0007669"/>
    <property type="project" value="UniProtKB-SubCell"/>
</dbReference>
<evidence type="ECO:0000256" key="7">
    <source>
        <dbReference type="ARBA" id="ARBA00022840"/>
    </source>
</evidence>
<keyword evidence="8 11" id="KW-1133">Transmembrane helix</keyword>
<proteinExistence type="inferred from homology"/>
<evidence type="ECO:0000256" key="11">
    <source>
        <dbReference type="SAM" id="Phobius"/>
    </source>
</evidence>
<comment type="similarity">
    <text evidence="2">Belongs to the EccB family.</text>
</comment>
<evidence type="ECO:0000313" key="12">
    <source>
        <dbReference type="EMBL" id="NEC37898.1"/>
    </source>
</evidence>
<dbReference type="PANTHER" id="PTHR40765:SF2">
    <property type="entry name" value="ESX-2 SECRETION SYSTEM ATPASE ECCB2"/>
    <property type="match status" value="1"/>
</dbReference>
<dbReference type="PANTHER" id="PTHR40765">
    <property type="entry name" value="ESX-2 SECRETION SYSTEM ATPASE ECCB2"/>
    <property type="match status" value="1"/>
</dbReference>
<feature type="region of interest" description="Disordered" evidence="10">
    <location>
        <begin position="459"/>
        <end position="495"/>
    </location>
</feature>
<keyword evidence="6" id="KW-0378">Hydrolase</keyword>
<dbReference type="RefSeq" id="WP_164278643.1">
    <property type="nucleotide sequence ID" value="NZ_JAAGMQ010000956.1"/>
</dbReference>
<dbReference type="InterPro" id="IPR042485">
    <property type="entry name" value="T7SS_EccB_R3"/>
</dbReference>
<dbReference type="InterPro" id="IPR044857">
    <property type="entry name" value="T7SS_EccB_R1"/>
</dbReference>
<evidence type="ECO:0000256" key="10">
    <source>
        <dbReference type="SAM" id="MobiDB-lite"/>
    </source>
</evidence>
<dbReference type="EMBL" id="JAAGMQ010000956">
    <property type="protein sequence ID" value="NEC37898.1"/>
    <property type="molecule type" value="Genomic_DNA"/>
</dbReference>
<keyword evidence="9 11" id="KW-0472">Membrane</keyword>
<evidence type="ECO:0000256" key="3">
    <source>
        <dbReference type="ARBA" id="ARBA00022475"/>
    </source>
</evidence>
<dbReference type="Pfam" id="PF05108">
    <property type="entry name" value="T7SS_ESX1_EccB"/>
    <property type="match status" value="1"/>
</dbReference>
<evidence type="ECO:0000256" key="5">
    <source>
        <dbReference type="ARBA" id="ARBA00022741"/>
    </source>
</evidence>
<protein>
    <submittedName>
        <fullName evidence="12">Type VII secretion protein EccB</fullName>
    </submittedName>
</protein>
<dbReference type="GO" id="GO:0005524">
    <property type="term" value="F:ATP binding"/>
    <property type="evidence" value="ECO:0007669"/>
    <property type="project" value="UniProtKB-KW"/>
</dbReference>
<dbReference type="GO" id="GO:0005576">
    <property type="term" value="C:extracellular region"/>
    <property type="evidence" value="ECO:0007669"/>
    <property type="project" value="TreeGrafter"/>
</dbReference>
<gene>
    <name evidence="12" type="primary">eccB</name>
    <name evidence="12" type="ORF">G3I66_32680</name>
</gene>
<evidence type="ECO:0000256" key="1">
    <source>
        <dbReference type="ARBA" id="ARBA00004162"/>
    </source>
</evidence>
<dbReference type="InterPro" id="IPR007795">
    <property type="entry name" value="T7SS_EccB"/>
</dbReference>